<reference evidence="1 2" key="1">
    <citation type="submission" date="2018-06" db="EMBL/GenBank/DDBJ databases">
        <title>Genomic Encyclopedia of Type Strains, Phase IV (KMG-IV): sequencing the most valuable type-strain genomes for metagenomic binning, comparative biology and taxonomic classification.</title>
        <authorList>
            <person name="Goeker M."/>
        </authorList>
    </citation>
    <scope>NUCLEOTIDE SEQUENCE [LARGE SCALE GENOMIC DNA]</scope>
    <source>
        <strain evidence="1 2">DSM 26720</strain>
    </source>
</reference>
<comment type="caution">
    <text evidence="1">The sequence shown here is derived from an EMBL/GenBank/DDBJ whole genome shotgun (WGS) entry which is preliminary data.</text>
</comment>
<protein>
    <submittedName>
        <fullName evidence="1">Uncharacterized protein</fullName>
    </submittedName>
</protein>
<proteinExistence type="predicted"/>
<keyword evidence="2" id="KW-1185">Reference proteome</keyword>
<name>A0A364JVK9_9HYPH</name>
<dbReference type="EMBL" id="QLMK01000005">
    <property type="protein sequence ID" value="RAK29150.1"/>
    <property type="molecule type" value="Genomic_DNA"/>
</dbReference>
<organism evidence="1 2">
    <name type="scientific">Falsochrobactrum ovis</name>
    <dbReference type="NCBI Taxonomy" id="1293442"/>
    <lineage>
        <taxon>Bacteria</taxon>
        <taxon>Pseudomonadati</taxon>
        <taxon>Pseudomonadota</taxon>
        <taxon>Alphaproteobacteria</taxon>
        <taxon>Hyphomicrobiales</taxon>
        <taxon>Brucellaceae</taxon>
        <taxon>Falsochrobactrum</taxon>
    </lineage>
</organism>
<accession>A0A364JVK9</accession>
<dbReference type="Proteomes" id="UP000249453">
    <property type="component" value="Unassembled WGS sequence"/>
</dbReference>
<gene>
    <name evidence="1" type="ORF">C7374_105201</name>
</gene>
<dbReference type="OrthoDB" id="9837094at2"/>
<dbReference type="RefSeq" id="WP_111575301.1">
    <property type="nucleotide sequence ID" value="NZ_JBHEEY010000004.1"/>
</dbReference>
<evidence type="ECO:0000313" key="2">
    <source>
        <dbReference type="Proteomes" id="UP000249453"/>
    </source>
</evidence>
<evidence type="ECO:0000313" key="1">
    <source>
        <dbReference type="EMBL" id="RAK29150.1"/>
    </source>
</evidence>
<dbReference type="AlphaFoldDB" id="A0A364JVK9"/>
<sequence length="114" mass="12351">MANFSRENCRAIGAHITTTANTTIYSATGYPHIIDIRCANLTSNDVPVTISWYSSQDADQYHLIYQHPIPANGAVTFPLEGFAPMTGDEIRIQAGSANAIDVILTLAEVPGRMI</sequence>